<feature type="region of interest" description="Disordered" evidence="2">
    <location>
        <begin position="252"/>
        <end position="271"/>
    </location>
</feature>
<evidence type="ECO:0000256" key="2">
    <source>
        <dbReference type="SAM" id="MobiDB-lite"/>
    </source>
</evidence>
<feature type="coiled-coil region" evidence="1">
    <location>
        <begin position="125"/>
        <end position="188"/>
    </location>
</feature>
<feature type="compositionally biased region" description="Basic and acidic residues" evidence="2">
    <location>
        <begin position="258"/>
        <end position="270"/>
    </location>
</feature>
<dbReference type="EMBL" id="CAJZBQ010000039">
    <property type="protein sequence ID" value="CAG9325799.1"/>
    <property type="molecule type" value="Genomic_DNA"/>
</dbReference>
<gene>
    <name evidence="3" type="ORF">BSTOLATCC_MIC39585</name>
</gene>
<dbReference type="AlphaFoldDB" id="A0AAU9JL64"/>
<proteinExistence type="predicted"/>
<comment type="caution">
    <text evidence="3">The sequence shown here is derived from an EMBL/GenBank/DDBJ whole genome shotgun (WGS) entry which is preliminary data.</text>
</comment>
<evidence type="ECO:0000256" key="1">
    <source>
        <dbReference type="SAM" id="Coils"/>
    </source>
</evidence>
<keyword evidence="4" id="KW-1185">Reference proteome</keyword>
<protein>
    <submittedName>
        <fullName evidence="3">Uncharacterized protein</fullName>
    </submittedName>
</protein>
<organism evidence="3 4">
    <name type="scientific">Blepharisma stoltei</name>
    <dbReference type="NCBI Taxonomy" id="1481888"/>
    <lineage>
        <taxon>Eukaryota</taxon>
        <taxon>Sar</taxon>
        <taxon>Alveolata</taxon>
        <taxon>Ciliophora</taxon>
        <taxon>Postciliodesmatophora</taxon>
        <taxon>Heterotrichea</taxon>
        <taxon>Heterotrichida</taxon>
        <taxon>Blepharismidae</taxon>
        <taxon>Blepharisma</taxon>
    </lineage>
</organism>
<accession>A0AAU9JL64</accession>
<name>A0AAU9JL64_9CILI</name>
<keyword evidence="1" id="KW-0175">Coiled coil</keyword>
<feature type="compositionally biased region" description="Polar residues" evidence="2">
    <location>
        <begin position="289"/>
        <end position="302"/>
    </location>
</feature>
<evidence type="ECO:0000313" key="4">
    <source>
        <dbReference type="Proteomes" id="UP001162131"/>
    </source>
</evidence>
<evidence type="ECO:0000313" key="3">
    <source>
        <dbReference type="EMBL" id="CAG9325799.1"/>
    </source>
</evidence>
<dbReference type="Proteomes" id="UP001162131">
    <property type="component" value="Unassembled WGS sequence"/>
</dbReference>
<sequence>MHTANRNLSVDREHEPINESGCFRAYSGKNRDTINNWVKALNPKGLKFVDRMVLDINRRELLKQELESRSVIIEQEETPPEYILAESNGRYNDSTACEEFSPDFKRQPFNDSNNVFTRLSRDANIRKSMIELRDHNKELLEEENRIKNKKTINKEKLKLIIDRLNSTNVKKEESIRIAKEEREKFEIEEAIRLANLHHQRKPDPKVMERLTEEDKIIEKEYGIHEEVRSKSAQRSLSLSESRALGDRLMKPVSKKKMKCDGGEKETKKATSEQVENIVARLYYSRPSTPTKVTSLNTSISTSKGKKRRGELKESIFRQKMMSANSVQEKLCTPIHAARKNNPNTAEKQTNRFNEESSFTPNLKTPVKIQKKAYTECKNCEKELKKDNFPIHDIPKLNFDINPAVEKRSVEVQAFSDLKLSPIDKKSHGSFSFLSVNLDWPNSTSHHHKSSSIGQLDFKDERTSLSNLLYSKKFESNGDDFILSRGDENNASGLNQSALSLAARVSDTPLLSQYSSICNENSDIIERKDRGINSEIGSSVAQSQDEPTEIPLTHNKIQKNPQTYSQETLYLMSNPLKAQIEDQCSPKINEKAHQLFDTYRFIVGITESGDFIYE</sequence>
<feature type="region of interest" description="Disordered" evidence="2">
    <location>
        <begin position="289"/>
        <end position="310"/>
    </location>
</feature>
<reference evidence="3" key="1">
    <citation type="submission" date="2021-09" db="EMBL/GenBank/DDBJ databases">
        <authorList>
            <consortium name="AG Swart"/>
            <person name="Singh M."/>
            <person name="Singh A."/>
            <person name="Seah K."/>
            <person name="Emmerich C."/>
        </authorList>
    </citation>
    <scope>NUCLEOTIDE SEQUENCE</scope>
    <source>
        <strain evidence="3">ATCC30299</strain>
    </source>
</reference>